<dbReference type="AlphaFoldDB" id="A0A0J6F5N5"/>
<dbReference type="InterPro" id="IPR016024">
    <property type="entry name" value="ARM-type_fold"/>
</dbReference>
<reference evidence="2" key="3">
    <citation type="journal article" date="2010" name="Genome Res.">
        <title>Population genomic sequencing of Coccidioides fungi reveals recent hybridization and transposon control.</title>
        <authorList>
            <person name="Neafsey D.E."/>
            <person name="Barker B.M."/>
            <person name="Sharpton T.J."/>
            <person name="Stajich J.E."/>
            <person name="Park D.J."/>
            <person name="Whiston E."/>
            <person name="Hung C.-Y."/>
            <person name="McMahan C."/>
            <person name="White J."/>
            <person name="Sykes S."/>
            <person name="Heiman D."/>
            <person name="Young S."/>
            <person name="Zeng Q."/>
            <person name="Abouelleil A."/>
            <person name="Aftuck L."/>
            <person name="Bessette D."/>
            <person name="Brown A."/>
            <person name="FitzGerald M."/>
            <person name="Lui A."/>
            <person name="Macdonald J.P."/>
            <person name="Priest M."/>
            <person name="Orbach M.J."/>
            <person name="Galgiani J.N."/>
            <person name="Kirkland T.N."/>
            <person name="Cole G.T."/>
            <person name="Birren B.W."/>
            <person name="Henn M.R."/>
            <person name="Taylor J.W."/>
            <person name="Rounsley S.D."/>
        </authorList>
    </citation>
    <scope>NUCLEOTIDE SEQUENCE [LARGE SCALE GENOMIC DNA]</scope>
    <source>
        <strain evidence="2">RMSCC 3488</strain>
    </source>
</reference>
<dbReference type="OrthoDB" id="5385189at2759"/>
<evidence type="ECO:0000313" key="2">
    <source>
        <dbReference type="Proteomes" id="UP000054567"/>
    </source>
</evidence>
<dbReference type="EMBL" id="DS268109">
    <property type="protein sequence ID" value="KMM64264.1"/>
    <property type="molecule type" value="Genomic_DNA"/>
</dbReference>
<dbReference type="Proteomes" id="UP000054567">
    <property type="component" value="Unassembled WGS sequence"/>
</dbReference>
<proteinExistence type="predicted"/>
<accession>A0A0J6F5N5</accession>
<gene>
    <name evidence="1" type="ORF">CPAG_00616</name>
</gene>
<protein>
    <submittedName>
        <fullName evidence="1">Uncharacterized protein</fullName>
    </submittedName>
</protein>
<dbReference type="VEuPathDB" id="FungiDB:CPAG_00616"/>
<sequence length="384" mass="43765">MLNGMATHLSDRLLWFGLGVTLFFAFRGITWELSQVRHLTEIKKEEKEDQLIGEATEDGNYDVASLPLWDAWNLTLWKALKIESLLKLSESSSFDLRAAALKIIAERATKGPTRDLLLEDLSSRDPLLRRRALDALHFLILSRPLARSSASSRLRDLSTFKSLVVCLCYFLKEHTEKIGTTSSPILPRTRPPGEEKALRVLLALLPESVHTALEAGLVSQWLTRYPFPCTLQDDTRKRNVFLFMKTWGSDDPLMSNIFNILATHHEGVRQLRRYGLMGARLEEDELDAYDSSVERSRFSILEGDDDWESVWVPDGADTGATQAWGGRRLQEGTTTDQELRRRRREVMVFSEGGRPLDQDNIIEPIQNRAVWGLDDQFNELPGRV</sequence>
<organism evidence="1 2">
    <name type="scientific">Coccidioides posadasii RMSCC 3488</name>
    <dbReference type="NCBI Taxonomy" id="454284"/>
    <lineage>
        <taxon>Eukaryota</taxon>
        <taxon>Fungi</taxon>
        <taxon>Dikarya</taxon>
        <taxon>Ascomycota</taxon>
        <taxon>Pezizomycotina</taxon>
        <taxon>Eurotiomycetes</taxon>
        <taxon>Eurotiomycetidae</taxon>
        <taxon>Onygenales</taxon>
        <taxon>Onygenaceae</taxon>
        <taxon>Coccidioides</taxon>
    </lineage>
</organism>
<dbReference type="SUPFAM" id="SSF48371">
    <property type="entry name" value="ARM repeat"/>
    <property type="match status" value="1"/>
</dbReference>
<reference evidence="2" key="2">
    <citation type="journal article" date="2009" name="Genome Res.">
        <title>Comparative genomic analyses of the human fungal pathogens Coccidioides and their relatives.</title>
        <authorList>
            <person name="Sharpton T.J."/>
            <person name="Stajich J.E."/>
            <person name="Rounsley S.D."/>
            <person name="Gardner M.J."/>
            <person name="Wortman J.R."/>
            <person name="Jordar V.S."/>
            <person name="Maiti R."/>
            <person name="Kodira C.D."/>
            <person name="Neafsey D.E."/>
            <person name="Zeng Q."/>
            <person name="Hung C.-Y."/>
            <person name="McMahan C."/>
            <person name="Muszewska A."/>
            <person name="Grynberg M."/>
            <person name="Mandel M.A."/>
            <person name="Kellner E.M."/>
            <person name="Barker B.M."/>
            <person name="Galgiani J.N."/>
            <person name="Orbach M.J."/>
            <person name="Kirkland T.N."/>
            <person name="Cole G.T."/>
            <person name="Henn M.R."/>
            <person name="Birren B.W."/>
            <person name="Taylor J.W."/>
        </authorList>
    </citation>
    <scope>NUCLEOTIDE SEQUENCE [LARGE SCALE GENOMIC DNA]</scope>
    <source>
        <strain evidence="2">RMSCC 3488</strain>
    </source>
</reference>
<evidence type="ECO:0000313" key="1">
    <source>
        <dbReference type="EMBL" id="KMM64264.1"/>
    </source>
</evidence>
<reference evidence="1 2" key="1">
    <citation type="submission" date="2007-06" db="EMBL/GenBank/DDBJ databases">
        <title>The Genome Sequence of Coccidioides posadasii RMSCC_3488.</title>
        <authorList>
            <consortium name="Coccidioides Genome Resources Consortium"/>
            <consortium name="The Broad Institute Genome Sequencing Platform"/>
            <person name="Henn M.R."/>
            <person name="Sykes S."/>
            <person name="Young S."/>
            <person name="Jaffe D."/>
            <person name="Berlin A."/>
            <person name="Alvarez P."/>
            <person name="Butler J."/>
            <person name="Gnerre S."/>
            <person name="Grabherr M."/>
            <person name="Mauceli E."/>
            <person name="Brockman W."/>
            <person name="Kodira C."/>
            <person name="Alvarado L."/>
            <person name="Zeng Q."/>
            <person name="Crawford M."/>
            <person name="Antoine C."/>
            <person name="Devon K."/>
            <person name="Galgiani J."/>
            <person name="Orsborn K."/>
            <person name="Lewis M.L."/>
            <person name="Nusbaum C."/>
            <person name="Galagan J."/>
            <person name="Birren B."/>
        </authorList>
    </citation>
    <scope>NUCLEOTIDE SEQUENCE [LARGE SCALE GENOMIC DNA]</scope>
    <source>
        <strain evidence="1 2">RMSCC 3488</strain>
    </source>
</reference>
<name>A0A0J6F5N5_COCPO</name>